<keyword evidence="1" id="KW-0175">Coiled coil</keyword>
<dbReference type="Gene3D" id="3.40.50.300">
    <property type="entry name" value="P-loop containing nucleotide triphosphate hydrolases"/>
    <property type="match status" value="1"/>
</dbReference>
<dbReference type="Proteomes" id="UP000723463">
    <property type="component" value="Unassembled WGS sequence"/>
</dbReference>
<evidence type="ECO:0000256" key="1">
    <source>
        <dbReference type="SAM" id="Coils"/>
    </source>
</evidence>
<evidence type="ECO:0000313" key="4">
    <source>
        <dbReference type="Proteomes" id="UP000723463"/>
    </source>
</evidence>
<protein>
    <recommendedName>
        <fullName evidence="5">G domain-containing protein</fullName>
    </recommendedName>
</protein>
<evidence type="ECO:0000313" key="3">
    <source>
        <dbReference type="EMBL" id="KAF9539695.1"/>
    </source>
</evidence>
<proteinExistence type="predicted"/>
<organism evidence="3 4">
    <name type="scientific">Mortierella hygrophila</name>
    <dbReference type="NCBI Taxonomy" id="979708"/>
    <lineage>
        <taxon>Eukaryota</taxon>
        <taxon>Fungi</taxon>
        <taxon>Fungi incertae sedis</taxon>
        <taxon>Mucoromycota</taxon>
        <taxon>Mortierellomycotina</taxon>
        <taxon>Mortierellomycetes</taxon>
        <taxon>Mortierellales</taxon>
        <taxon>Mortierellaceae</taxon>
        <taxon>Mortierella</taxon>
    </lineage>
</organism>
<evidence type="ECO:0000256" key="2">
    <source>
        <dbReference type="SAM" id="MobiDB-lite"/>
    </source>
</evidence>
<name>A0A9P6EZU4_9FUNG</name>
<keyword evidence="4" id="KW-1185">Reference proteome</keyword>
<dbReference type="AlphaFoldDB" id="A0A9P6EZU4"/>
<dbReference type="SUPFAM" id="SSF52540">
    <property type="entry name" value="P-loop containing nucleoside triphosphate hydrolases"/>
    <property type="match status" value="1"/>
</dbReference>
<feature type="region of interest" description="Disordered" evidence="2">
    <location>
        <begin position="367"/>
        <end position="398"/>
    </location>
</feature>
<sequence length="570" mass="65079">MTKLLNKIAEYCSEQPEAQMPFIQHNVNTDASEEPDDMPIYNVLLIGQSQSGKSTLLEAIKQYADTTYKADRSRIGTGNVSLTSEPRIEEVVTCLPAYRIYETNHHGRQEIDVEHHFEGKMLGAFKTLLSRQEGLELTAERTIPFSRFRIIDTPGLDDSQGRDIENLGRIFSTLSSLGQLHLVIITDSHDTVLAPGYQAALRTIISGIMGRRFPSFKIDCNLQEKRPFHICLTRNIIRDILSTATIKTPVALTMQVQKTPPMRAVDQTVYAIYAGYFSNLEKACATLDSADRLRLEIIQTEAKIATKEEDLQAIDTNELLHLYEVRFDQDWEHFYIIKRTLLQYSTFDYSIGASNLKYPAVEILTEHREDEKEADRDDETEADEELVETMEEQGEEEDGSMIDDVRVMHSGVDILEDSEVKVSEAKGKKCWRVLFQRKSYQKGYYHAILSIKSCNKHRKDIDNLKREIHELKVELEKLRRDRTRRLTELELQGIDITTAVDPKAYESLHRRLSIFGKMMKATKGKFLGLEVFVELALSGVYHGGSINASSEALERFWAAKLGFDPNNHST</sequence>
<feature type="coiled-coil region" evidence="1">
    <location>
        <begin position="454"/>
        <end position="492"/>
    </location>
</feature>
<feature type="compositionally biased region" description="Acidic residues" evidence="2">
    <location>
        <begin position="376"/>
        <end position="398"/>
    </location>
</feature>
<dbReference type="EMBL" id="JAAAXW010000233">
    <property type="protein sequence ID" value="KAF9539695.1"/>
    <property type="molecule type" value="Genomic_DNA"/>
</dbReference>
<dbReference type="InterPro" id="IPR027417">
    <property type="entry name" value="P-loop_NTPase"/>
</dbReference>
<accession>A0A9P6EZU4</accession>
<evidence type="ECO:0008006" key="5">
    <source>
        <dbReference type="Google" id="ProtNLM"/>
    </source>
</evidence>
<comment type="caution">
    <text evidence="3">The sequence shown here is derived from an EMBL/GenBank/DDBJ whole genome shotgun (WGS) entry which is preliminary data.</text>
</comment>
<reference evidence="3" key="1">
    <citation type="journal article" date="2020" name="Fungal Divers.">
        <title>Resolving the Mortierellaceae phylogeny through synthesis of multi-gene phylogenetics and phylogenomics.</title>
        <authorList>
            <person name="Vandepol N."/>
            <person name="Liber J."/>
            <person name="Desiro A."/>
            <person name="Na H."/>
            <person name="Kennedy M."/>
            <person name="Barry K."/>
            <person name="Grigoriev I.V."/>
            <person name="Miller A.N."/>
            <person name="O'Donnell K."/>
            <person name="Stajich J.E."/>
            <person name="Bonito G."/>
        </authorList>
    </citation>
    <scope>NUCLEOTIDE SEQUENCE</scope>
    <source>
        <strain evidence="3">NRRL 2591</strain>
    </source>
</reference>
<gene>
    <name evidence="3" type="ORF">EC957_005112</name>
</gene>